<feature type="compositionally biased region" description="Low complexity" evidence="1">
    <location>
        <begin position="377"/>
        <end position="386"/>
    </location>
</feature>
<reference evidence="2 3" key="1">
    <citation type="journal article" date="2020" name="Elife">
        <title>Loss of centromere function drives karyotype evolution in closely related Malassezia species.</title>
        <authorList>
            <person name="Sankaranarayanan S.R."/>
            <person name="Ianiri G."/>
            <person name="Coelho M.A."/>
            <person name="Reza M.H."/>
            <person name="Thimmappa B.C."/>
            <person name="Ganguly P."/>
            <person name="Vadnala R.N."/>
            <person name="Sun S."/>
            <person name="Siddharthan R."/>
            <person name="Tellgren-Roth C."/>
            <person name="Dawson T.L."/>
            <person name="Heitman J."/>
            <person name="Sanyal K."/>
        </authorList>
    </citation>
    <scope>NUCLEOTIDE SEQUENCE [LARGE SCALE GENOMIC DNA]</scope>
    <source>
        <strain evidence="2">CBS14141</strain>
    </source>
</reference>
<gene>
    <name evidence="2" type="ORF">GLX27_002632</name>
</gene>
<evidence type="ECO:0000313" key="2">
    <source>
        <dbReference type="EMBL" id="WFD47967.1"/>
    </source>
</evidence>
<evidence type="ECO:0000256" key="1">
    <source>
        <dbReference type="SAM" id="MobiDB-lite"/>
    </source>
</evidence>
<dbReference type="EMBL" id="CP046235">
    <property type="protein sequence ID" value="WFD47967.1"/>
    <property type="molecule type" value="Genomic_DNA"/>
</dbReference>
<feature type="compositionally biased region" description="Low complexity" evidence="1">
    <location>
        <begin position="209"/>
        <end position="225"/>
    </location>
</feature>
<protein>
    <submittedName>
        <fullName evidence="2">Uncharacterized protein</fullName>
    </submittedName>
</protein>
<evidence type="ECO:0000313" key="3">
    <source>
        <dbReference type="Proteomes" id="UP000818624"/>
    </source>
</evidence>
<accession>A0ABY8ER57</accession>
<feature type="compositionally biased region" description="Basic and acidic residues" evidence="1">
    <location>
        <begin position="184"/>
        <end position="196"/>
    </location>
</feature>
<feature type="compositionally biased region" description="Low complexity" evidence="1">
    <location>
        <begin position="326"/>
        <end position="336"/>
    </location>
</feature>
<feature type="region of interest" description="Disordered" evidence="1">
    <location>
        <begin position="184"/>
        <end position="243"/>
    </location>
</feature>
<proteinExistence type="predicted"/>
<name>A0ABY8ER57_MALFU</name>
<sequence length="408" mass="43310">MPPNSAPLSHEEFLLRQTRQNVEQLAASGALDSILVRQLEALLSTATIRAPEPPARAERAVATTEKEKLSAKNKWTREVLANSDVLPSLVDAALSVAAGPLLSSSQRASIVQIVSMSQERIAKAITDPARQRAVQNFTTSSAKIASTGLMSGMQNVGQNWDKWNKKRDQEAEVRRTEREEKKALKNELEREREQFARSRTGSVADDTDSAMASMSLSSKPSSAKLSDNESISLAPDNPSTASVVALPSENTTEATTSDALAQTGAVTTTFTPWPGLVLTSTIVASSGQFDVAALTEANRALPPAPPRDGPLPPPPGPNVPPPPPRHTSSTPASASPVAPPPQRIHSNVPQGGHPAQTMQGVPMQSYPQAPPPPPYMQPSMQPSMQPQAPPSLRPGAQGTPSGYTRLPK</sequence>
<dbReference type="Proteomes" id="UP000818624">
    <property type="component" value="Chromosome 2"/>
</dbReference>
<organism evidence="2 3">
    <name type="scientific">Malassezia furfur</name>
    <name type="common">Pityriasis versicolor infection agent</name>
    <name type="synonym">Pityrosporum furfur</name>
    <dbReference type="NCBI Taxonomy" id="55194"/>
    <lineage>
        <taxon>Eukaryota</taxon>
        <taxon>Fungi</taxon>
        <taxon>Dikarya</taxon>
        <taxon>Basidiomycota</taxon>
        <taxon>Ustilaginomycotina</taxon>
        <taxon>Malasseziomycetes</taxon>
        <taxon>Malasseziales</taxon>
        <taxon>Malasseziaceae</taxon>
        <taxon>Malassezia</taxon>
    </lineage>
</organism>
<keyword evidence="3" id="KW-1185">Reference proteome</keyword>
<feature type="compositionally biased region" description="Pro residues" evidence="1">
    <location>
        <begin position="302"/>
        <end position="325"/>
    </location>
</feature>
<feature type="region of interest" description="Disordered" evidence="1">
    <location>
        <begin position="299"/>
        <end position="408"/>
    </location>
</feature>